<dbReference type="Gene3D" id="3.40.50.150">
    <property type="entry name" value="Vaccinia Virus protein VP39"/>
    <property type="match status" value="1"/>
</dbReference>
<dbReference type="InterPro" id="IPR029063">
    <property type="entry name" value="SAM-dependent_MTases_sf"/>
</dbReference>
<dbReference type="EMBL" id="LJZO01000079">
    <property type="protein sequence ID" value="ROV87614.1"/>
    <property type="molecule type" value="Genomic_DNA"/>
</dbReference>
<feature type="compositionally biased region" description="Low complexity" evidence="17">
    <location>
        <begin position="53"/>
        <end position="71"/>
    </location>
</feature>
<evidence type="ECO:0000256" key="10">
    <source>
        <dbReference type="ARBA" id="ARBA00023015"/>
    </source>
</evidence>
<gene>
    <name evidence="19" type="ORF">VSDG_09612</name>
</gene>
<feature type="compositionally biased region" description="Low complexity" evidence="17">
    <location>
        <begin position="102"/>
        <end position="116"/>
    </location>
</feature>
<evidence type="ECO:0000256" key="1">
    <source>
        <dbReference type="ARBA" id="ARBA00003482"/>
    </source>
</evidence>
<comment type="function">
    <text evidence="1 15">Histone methyltransferase that specifically trimethylates histone H3 to form H3K79me3. This methylation is required for telomere silencing and for the pachytene checkpoint during the meiotic cell cycle by allowing the recruitment of RAD9 to double strand breaks. Nucleosomes are preferred as substrate compared to free histone.</text>
</comment>
<dbReference type="PROSITE" id="PS51569">
    <property type="entry name" value="DOT1"/>
    <property type="match status" value="1"/>
</dbReference>
<comment type="similarity">
    <text evidence="15">Belongs to the class I-like SAM-binding methyltransferase superfamily. DOT1 family.</text>
</comment>
<comment type="subcellular location">
    <subcellularLocation>
        <location evidence="2 15">Nucleus</location>
    </subcellularLocation>
</comment>
<dbReference type="PANTHER" id="PTHR21451">
    <property type="entry name" value="HISTONE H3 METHYLTRANSFERASE"/>
    <property type="match status" value="1"/>
</dbReference>
<dbReference type="GO" id="GO:0000077">
    <property type="term" value="P:DNA damage checkpoint signaling"/>
    <property type="evidence" value="ECO:0007669"/>
    <property type="project" value="InterPro"/>
</dbReference>
<evidence type="ECO:0000256" key="9">
    <source>
        <dbReference type="ARBA" id="ARBA00022853"/>
    </source>
</evidence>
<dbReference type="GO" id="GO:0032259">
    <property type="term" value="P:methylation"/>
    <property type="evidence" value="ECO:0007669"/>
    <property type="project" value="UniProtKB-KW"/>
</dbReference>
<feature type="domain" description="DOT1" evidence="18">
    <location>
        <begin position="216"/>
        <end position="535"/>
    </location>
</feature>
<keyword evidence="6 15" id="KW-0808">Transferase</keyword>
<dbReference type="AlphaFoldDB" id="A0A423V9R3"/>
<dbReference type="STRING" id="252740.A0A423V9R3"/>
<keyword evidence="10 15" id="KW-0805">Transcription regulation</keyword>
<keyword evidence="20" id="KW-1185">Reference proteome</keyword>
<dbReference type="FunFam" id="3.40.50.150:FF:000033">
    <property type="entry name" value="Histone-lysine N-methyltransferase, H3 lysine-79 specific"/>
    <property type="match status" value="1"/>
</dbReference>
<keyword evidence="8" id="KW-0677">Repeat</keyword>
<keyword evidence="12 15" id="KW-0539">Nucleus</keyword>
<evidence type="ECO:0000259" key="18">
    <source>
        <dbReference type="PROSITE" id="PS51569"/>
    </source>
</evidence>
<dbReference type="InterPro" id="IPR021162">
    <property type="entry name" value="Dot1"/>
</dbReference>
<keyword evidence="5 15" id="KW-0489">Methyltransferase</keyword>
<evidence type="ECO:0000313" key="20">
    <source>
        <dbReference type="Proteomes" id="UP000284375"/>
    </source>
</evidence>
<comment type="catalytic activity">
    <reaction evidence="14 15">
        <text>L-lysyl(79)-[histone H3] + 3 S-adenosyl-L-methionine = N(6),N(6),N(6)-trimethyl-L-lysyl(79)-[histone H3] + 3 S-adenosyl-L-homocysteine + 3 H(+)</text>
        <dbReference type="Rhea" id="RHEA:60328"/>
        <dbReference type="Rhea" id="RHEA-COMP:15549"/>
        <dbReference type="Rhea" id="RHEA-COMP:15552"/>
        <dbReference type="ChEBI" id="CHEBI:15378"/>
        <dbReference type="ChEBI" id="CHEBI:29969"/>
        <dbReference type="ChEBI" id="CHEBI:57856"/>
        <dbReference type="ChEBI" id="CHEBI:59789"/>
        <dbReference type="ChEBI" id="CHEBI:61961"/>
        <dbReference type="EC" id="2.1.1.360"/>
    </reaction>
</comment>
<reference evidence="19 20" key="1">
    <citation type="submission" date="2015-09" db="EMBL/GenBank/DDBJ databases">
        <title>Host preference determinants of Valsa canker pathogens revealed by comparative genomics.</title>
        <authorList>
            <person name="Yin Z."/>
            <person name="Huang L."/>
        </authorList>
    </citation>
    <scope>NUCLEOTIDE SEQUENCE [LARGE SCALE GENOMIC DNA]</scope>
    <source>
        <strain evidence="19 20">YSFL</strain>
    </source>
</reference>
<dbReference type="PIRSF" id="PIRSF017570">
    <property type="entry name" value="Histone_H3-K79_MeTrfase"/>
    <property type="match status" value="1"/>
</dbReference>
<evidence type="ECO:0000256" key="2">
    <source>
        <dbReference type="ARBA" id="ARBA00004123"/>
    </source>
</evidence>
<feature type="binding site" evidence="16">
    <location>
        <position position="404"/>
    </location>
    <ligand>
        <name>S-adenosyl-L-methionine</name>
        <dbReference type="ChEBI" id="CHEBI:59789"/>
    </ligand>
</feature>
<dbReference type="CDD" id="cd02440">
    <property type="entry name" value="AdoMet_MTases"/>
    <property type="match status" value="1"/>
</dbReference>
<dbReference type="OrthoDB" id="443402at2759"/>
<proteinExistence type="inferred from homology"/>
<dbReference type="Proteomes" id="UP000284375">
    <property type="component" value="Unassembled WGS sequence"/>
</dbReference>
<dbReference type="EC" id="2.1.1.360" evidence="3 15"/>
<evidence type="ECO:0000256" key="14">
    <source>
        <dbReference type="ARBA" id="ARBA00047770"/>
    </source>
</evidence>
<dbReference type="GO" id="GO:0031509">
    <property type="term" value="P:subtelomeric heterochromatin formation"/>
    <property type="evidence" value="ECO:0007669"/>
    <property type="project" value="InterPro"/>
</dbReference>
<evidence type="ECO:0000256" key="13">
    <source>
        <dbReference type="ARBA" id="ARBA00029821"/>
    </source>
</evidence>
<evidence type="ECO:0000256" key="8">
    <source>
        <dbReference type="ARBA" id="ARBA00022737"/>
    </source>
</evidence>
<evidence type="ECO:0000256" key="3">
    <source>
        <dbReference type="ARBA" id="ARBA00012190"/>
    </source>
</evidence>
<evidence type="ECO:0000256" key="15">
    <source>
        <dbReference type="PIRNR" id="PIRNR017570"/>
    </source>
</evidence>
<evidence type="ECO:0000256" key="4">
    <source>
        <dbReference type="ARBA" id="ARBA00020987"/>
    </source>
</evidence>
<feature type="region of interest" description="Disordered" evidence="17">
    <location>
        <begin position="1"/>
        <end position="166"/>
    </location>
</feature>
<sequence length="535" mass="58805">MFSKQPKFTSKTLQKPKIRTVSVEVPKKPSTPLNGSRATSTGSPRPAPPRTGPPSSSSSSVAAAAAAAAAKGAKRSADGRLRASNSPLTSSDEQRPGHHLAPPRGAAAAAASSAAGARKRIRSPATDSDRVAFGWSDGDSSAEDDDDDWESRLKRRRQSTRKDPDRNLVHGALADLAAGGYRDAGSRTARIIHAAEIVSLEQGDKPFFPDAKPEELVVELQYPGSWTRERFILAHGRDKLDVVKDIKRVVQNVQDTFLTPEQAREHGFKDIIRQLERNSNDRILNLAGFKAAVAKYNDAVLHLIKSGAIVANIEKQHELSNHITDLILTQVYDRVVTPKIDILKKYDNGTDNVYGELDKVFVRQALSKELQMTSGQVFVDLGSGVGNVVLQAALEIGCESWGCEMMDGPAKLARDQHAEFRARCKLWGIQPGKVRMIQDDFTKNEDIKRALQRADVVLANNFAFTPQLNDTLKIMFLDLKKGCKIVSLKNFVSSSAYHSNDIATQILDVDYDHRWPVKGVSWTDSQGDYFISTKK</sequence>
<accession>A0A423V9R3</accession>
<evidence type="ECO:0000256" key="17">
    <source>
        <dbReference type="SAM" id="MobiDB-lite"/>
    </source>
</evidence>
<keyword evidence="7 15" id="KW-0949">S-adenosyl-L-methionine</keyword>
<dbReference type="InterPro" id="IPR025789">
    <property type="entry name" value="DOT1_dom"/>
</dbReference>
<comment type="caution">
    <text evidence="19">The sequence shown here is derived from an EMBL/GenBank/DDBJ whole genome shotgun (WGS) entry which is preliminary data.</text>
</comment>
<feature type="binding site" evidence="16">
    <location>
        <begin position="354"/>
        <end position="357"/>
    </location>
    <ligand>
        <name>S-adenosyl-L-methionine</name>
        <dbReference type="ChEBI" id="CHEBI:59789"/>
    </ligand>
</feature>
<evidence type="ECO:0000313" key="19">
    <source>
        <dbReference type="EMBL" id="ROV87614.1"/>
    </source>
</evidence>
<keyword evidence="11 15" id="KW-0804">Transcription</keyword>
<dbReference type="Gene3D" id="1.10.260.170">
    <property type="match status" value="1"/>
</dbReference>
<dbReference type="GO" id="GO:0005634">
    <property type="term" value="C:nucleus"/>
    <property type="evidence" value="ECO:0007669"/>
    <property type="project" value="UniProtKB-SubCell"/>
</dbReference>
<dbReference type="GO" id="GO:0000786">
    <property type="term" value="C:nucleosome"/>
    <property type="evidence" value="ECO:0007669"/>
    <property type="project" value="InterPro"/>
</dbReference>
<dbReference type="GO" id="GO:0140956">
    <property type="term" value="F:histone H3K79 trimethyltransferase activity"/>
    <property type="evidence" value="ECO:0007669"/>
    <property type="project" value="UniProtKB-EC"/>
</dbReference>
<name>A0A423V9R3_CYTCH</name>
<dbReference type="GO" id="GO:0000781">
    <property type="term" value="C:chromosome, telomeric region"/>
    <property type="evidence" value="ECO:0007669"/>
    <property type="project" value="GOC"/>
</dbReference>
<organism evidence="19 20">
    <name type="scientific">Cytospora chrysosperma</name>
    <name type="common">Cytospora canker fungus</name>
    <name type="synonym">Sphaeria chrysosperma</name>
    <dbReference type="NCBI Taxonomy" id="252740"/>
    <lineage>
        <taxon>Eukaryota</taxon>
        <taxon>Fungi</taxon>
        <taxon>Dikarya</taxon>
        <taxon>Ascomycota</taxon>
        <taxon>Pezizomycotina</taxon>
        <taxon>Sordariomycetes</taxon>
        <taxon>Sordariomycetidae</taxon>
        <taxon>Diaporthales</taxon>
        <taxon>Cytosporaceae</taxon>
        <taxon>Cytospora</taxon>
    </lineage>
</organism>
<evidence type="ECO:0000256" key="5">
    <source>
        <dbReference type="ARBA" id="ARBA00022603"/>
    </source>
</evidence>
<feature type="compositionally biased region" description="Polar residues" evidence="17">
    <location>
        <begin position="1"/>
        <end position="13"/>
    </location>
</feature>
<dbReference type="SUPFAM" id="SSF53335">
    <property type="entry name" value="S-adenosyl-L-methionine-dependent methyltransferases"/>
    <property type="match status" value="1"/>
</dbReference>
<feature type="compositionally biased region" description="Acidic residues" evidence="17">
    <location>
        <begin position="140"/>
        <end position="149"/>
    </location>
</feature>
<dbReference type="Pfam" id="PF08123">
    <property type="entry name" value="DOT1"/>
    <property type="match status" value="1"/>
</dbReference>
<evidence type="ECO:0000256" key="11">
    <source>
        <dbReference type="ARBA" id="ARBA00023163"/>
    </source>
</evidence>
<feature type="binding site" evidence="16">
    <location>
        <begin position="378"/>
        <end position="387"/>
    </location>
    <ligand>
        <name>S-adenosyl-L-methionine</name>
        <dbReference type="ChEBI" id="CHEBI:59789"/>
    </ligand>
</feature>
<protein>
    <recommendedName>
        <fullName evidence="4 15">Histone-lysine N-methyltransferase, H3 lysine-79 specific</fullName>
        <ecNumber evidence="3 15">2.1.1.360</ecNumber>
    </recommendedName>
    <alternativeName>
        <fullName evidence="13 15">Histone H3-K79 methyltransferase</fullName>
    </alternativeName>
</protein>
<evidence type="ECO:0000256" key="12">
    <source>
        <dbReference type="ARBA" id="ARBA00023242"/>
    </source>
</evidence>
<evidence type="ECO:0000256" key="7">
    <source>
        <dbReference type="ARBA" id="ARBA00022691"/>
    </source>
</evidence>
<dbReference type="GO" id="GO:0006281">
    <property type="term" value="P:DNA repair"/>
    <property type="evidence" value="ECO:0007669"/>
    <property type="project" value="InterPro"/>
</dbReference>
<evidence type="ECO:0000256" key="16">
    <source>
        <dbReference type="PIRSR" id="PIRSR017570-1"/>
    </source>
</evidence>
<evidence type="ECO:0000256" key="6">
    <source>
        <dbReference type="ARBA" id="ARBA00022679"/>
    </source>
</evidence>
<dbReference type="GO" id="GO:0042393">
    <property type="term" value="F:histone binding"/>
    <property type="evidence" value="ECO:0007669"/>
    <property type="project" value="InterPro"/>
</dbReference>
<keyword evidence="9 15" id="KW-0156">Chromatin regulator</keyword>
<feature type="binding site" evidence="16">
    <location>
        <begin position="440"/>
        <end position="441"/>
    </location>
    <ligand>
        <name>S-adenosyl-L-methionine</name>
        <dbReference type="ChEBI" id="CHEBI:59789"/>
    </ligand>
</feature>
<dbReference type="InterPro" id="IPR030445">
    <property type="entry name" value="H3-K79_meTrfase"/>
</dbReference>
<dbReference type="PANTHER" id="PTHR21451:SF0">
    <property type="entry name" value="HISTONE-LYSINE N-METHYLTRANSFERASE, H3 LYSINE-79 SPECIFIC"/>
    <property type="match status" value="1"/>
</dbReference>